<dbReference type="OrthoDB" id="10021397at2759"/>
<dbReference type="AlphaFoldDB" id="A0A423VLS4"/>
<evidence type="ECO:0000313" key="8">
    <source>
        <dbReference type="Proteomes" id="UP000285146"/>
    </source>
</evidence>
<comment type="caution">
    <text evidence="7">The sequence shown here is derived from an EMBL/GenBank/DDBJ whole genome shotgun (WGS) entry which is preliminary data.</text>
</comment>
<keyword evidence="2 6" id="KW-0812">Transmembrane</keyword>
<evidence type="ECO:0000256" key="4">
    <source>
        <dbReference type="ARBA" id="ARBA00023136"/>
    </source>
</evidence>
<evidence type="ECO:0000256" key="3">
    <source>
        <dbReference type="ARBA" id="ARBA00022989"/>
    </source>
</evidence>
<name>A0A423VLS4_9PEZI</name>
<keyword evidence="8" id="KW-1185">Reference proteome</keyword>
<organism evidence="7 8">
    <name type="scientific">Cytospora leucostoma</name>
    <dbReference type="NCBI Taxonomy" id="1230097"/>
    <lineage>
        <taxon>Eukaryota</taxon>
        <taxon>Fungi</taxon>
        <taxon>Dikarya</taxon>
        <taxon>Ascomycota</taxon>
        <taxon>Pezizomycotina</taxon>
        <taxon>Sordariomycetes</taxon>
        <taxon>Sordariomycetidae</taxon>
        <taxon>Diaporthales</taxon>
        <taxon>Cytosporaceae</taxon>
        <taxon>Cytospora</taxon>
    </lineage>
</organism>
<evidence type="ECO:0000256" key="1">
    <source>
        <dbReference type="ARBA" id="ARBA00004141"/>
    </source>
</evidence>
<reference evidence="7 8" key="1">
    <citation type="submission" date="2015-09" db="EMBL/GenBank/DDBJ databases">
        <title>Host preference determinants of Valsa canker pathogens revealed by comparative genomics.</title>
        <authorList>
            <person name="Yin Z."/>
            <person name="Huang L."/>
        </authorList>
    </citation>
    <scope>NUCLEOTIDE SEQUENCE [LARGE SCALE GENOMIC DNA]</scope>
    <source>
        <strain evidence="7 8">SXYLt</strain>
    </source>
</reference>
<gene>
    <name evidence="7" type="ORF">VPNG_09767</name>
</gene>
<feature type="compositionally biased region" description="Basic and acidic residues" evidence="5">
    <location>
        <begin position="12"/>
        <end position="37"/>
    </location>
</feature>
<dbReference type="Proteomes" id="UP000285146">
    <property type="component" value="Unassembled WGS sequence"/>
</dbReference>
<keyword evidence="3 6" id="KW-1133">Transmembrane helix</keyword>
<dbReference type="EMBL" id="LKEB01000088">
    <property type="protein sequence ID" value="ROV91897.1"/>
    <property type="molecule type" value="Genomic_DNA"/>
</dbReference>
<dbReference type="InParanoid" id="A0A423VLS4"/>
<evidence type="ECO:0000256" key="5">
    <source>
        <dbReference type="SAM" id="MobiDB-lite"/>
    </source>
</evidence>
<accession>A0A423VLS4</accession>
<protein>
    <submittedName>
        <fullName evidence="7">Uncharacterized protein</fullName>
    </submittedName>
</protein>
<comment type="subcellular location">
    <subcellularLocation>
        <location evidence="1">Membrane</location>
        <topology evidence="1">Multi-pass membrane protein</topology>
    </subcellularLocation>
</comment>
<dbReference type="PANTHER" id="PTHR23501">
    <property type="entry name" value="MAJOR FACILITATOR SUPERFAMILY"/>
    <property type="match status" value="1"/>
</dbReference>
<evidence type="ECO:0000256" key="2">
    <source>
        <dbReference type="ARBA" id="ARBA00022692"/>
    </source>
</evidence>
<feature type="transmembrane region" description="Helical" evidence="6">
    <location>
        <begin position="147"/>
        <end position="168"/>
    </location>
</feature>
<dbReference type="PANTHER" id="PTHR23501:SF198">
    <property type="entry name" value="AZOLE RESISTANCE PROTEIN 1-RELATED"/>
    <property type="match status" value="1"/>
</dbReference>
<feature type="compositionally biased region" description="Basic and acidic residues" evidence="5">
    <location>
        <begin position="194"/>
        <end position="206"/>
    </location>
</feature>
<sequence>MSISVSVSTEPEADKAPHNGPRRTETGQDRERVHNADFKPNPSGDDARSESTLTEKDAAVLPRGDIPVATACVQFFQSLGGAVFVAVAQTVFQNGLVGGVRRGVPGLDPSVLTDAGVSQSREILRRLGLEAYTTVVMEAYVTGLRRAYYITVACAAGAFCAAAGLSWVNIKKLGPGGVVKGVEKDPGNSEVSGDIEKDVKSHEPQG</sequence>
<proteinExistence type="predicted"/>
<feature type="compositionally biased region" description="Basic and acidic residues" evidence="5">
    <location>
        <begin position="45"/>
        <end position="54"/>
    </location>
</feature>
<keyword evidence="4 6" id="KW-0472">Membrane</keyword>
<feature type="region of interest" description="Disordered" evidence="5">
    <location>
        <begin position="181"/>
        <end position="206"/>
    </location>
</feature>
<evidence type="ECO:0000313" key="7">
    <source>
        <dbReference type="EMBL" id="ROV91897.1"/>
    </source>
</evidence>
<feature type="region of interest" description="Disordered" evidence="5">
    <location>
        <begin position="1"/>
        <end position="54"/>
    </location>
</feature>
<evidence type="ECO:0000256" key="6">
    <source>
        <dbReference type="SAM" id="Phobius"/>
    </source>
</evidence>
<dbReference type="GO" id="GO:0022857">
    <property type="term" value="F:transmembrane transporter activity"/>
    <property type="evidence" value="ECO:0007669"/>
    <property type="project" value="TreeGrafter"/>
</dbReference>
<dbReference type="GO" id="GO:0005886">
    <property type="term" value="C:plasma membrane"/>
    <property type="evidence" value="ECO:0007669"/>
    <property type="project" value="TreeGrafter"/>
</dbReference>